<evidence type="ECO:0000256" key="7">
    <source>
        <dbReference type="ARBA" id="ARBA00022840"/>
    </source>
</evidence>
<comment type="function">
    <text evidence="2 10 12">Catalyzes the transfer of a dimethylallyl group onto the adenine at position 37 in tRNAs that read codons beginning with uridine, leading to the formation of N6-(dimethylallyl)adenosine (i(6)A).</text>
</comment>
<dbReference type="GO" id="GO:0052381">
    <property type="term" value="F:tRNA dimethylallyltransferase activity"/>
    <property type="evidence" value="ECO:0007669"/>
    <property type="project" value="UniProtKB-UniRule"/>
</dbReference>
<keyword evidence="7 10" id="KW-0067">ATP-binding</keyword>
<dbReference type="Pfam" id="PF01715">
    <property type="entry name" value="IPPT"/>
    <property type="match status" value="1"/>
</dbReference>
<evidence type="ECO:0000256" key="11">
    <source>
        <dbReference type="RuleBase" id="RU003783"/>
    </source>
</evidence>
<feature type="binding site" evidence="10">
    <location>
        <begin position="26"/>
        <end position="33"/>
    </location>
    <ligand>
        <name>ATP</name>
        <dbReference type="ChEBI" id="CHEBI:30616"/>
    </ligand>
</feature>
<dbReference type="NCBIfam" id="TIGR00174">
    <property type="entry name" value="miaA"/>
    <property type="match status" value="1"/>
</dbReference>
<evidence type="ECO:0000256" key="9">
    <source>
        <dbReference type="ARBA" id="ARBA00049563"/>
    </source>
</evidence>
<evidence type="ECO:0000256" key="1">
    <source>
        <dbReference type="ARBA" id="ARBA00001946"/>
    </source>
</evidence>
<keyword evidence="8 10" id="KW-0460">Magnesium</keyword>
<evidence type="ECO:0000313" key="14">
    <source>
        <dbReference type="EMBL" id="SLJ87727.1"/>
    </source>
</evidence>
<evidence type="ECO:0000256" key="12">
    <source>
        <dbReference type="RuleBase" id="RU003784"/>
    </source>
</evidence>
<sequence>MSTANILDASLNIATGDRPPLALIAGPTASGKSDCAVMLAQELERHGRRCVVVNADSSQVYADLQVLSARPTPEEMGGIEHRLFGDWDGAQSCSAADWADAARRTISQIHADGALPILVGGTGLYIRTLLEGIAPVPAIEPGIREAVRALPVEDAYAALRQEDPERAARLAPADAARIARALEVVRSSGKTLAQWQTETTGGIADTVTVFPAILLPERQALYRRCDLRFERMMERGALAEVEALLARDLDPTLPVMRAIGVPELAGVVRGEWTLGEATARGSQATRNYAKRQFTWLRHQPPEDWPRLPFENFDSNAMREILFRIFHLT</sequence>
<dbReference type="EC" id="2.5.1.75" evidence="10"/>
<feature type="site" description="Interaction with substrate tRNA" evidence="10">
    <location>
        <position position="122"/>
    </location>
</feature>
<evidence type="ECO:0000256" key="8">
    <source>
        <dbReference type="ARBA" id="ARBA00022842"/>
    </source>
</evidence>
<protein>
    <recommendedName>
        <fullName evidence="10">tRNA dimethylallyltransferase</fullName>
        <ecNumber evidence="10">2.5.1.75</ecNumber>
    </recommendedName>
    <alternativeName>
        <fullName evidence="10">Dimethylallyl diphosphate:tRNA dimethylallyltransferase</fullName>
        <shortName evidence="10">DMAPP:tRNA dimethylallyltransferase</shortName>
        <shortName evidence="10">DMATase</shortName>
    </alternativeName>
    <alternativeName>
        <fullName evidence="10">Isopentenyl-diphosphate:tRNA isopentenyltransferase</fullName>
        <shortName evidence="10">IPP transferase</shortName>
        <shortName evidence="10">IPPT</shortName>
        <shortName evidence="10">IPTase</shortName>
    </alternativeName>
</protein>
<dbReference type="InterPro" id="IPR027417">
    <property type="entry name" value="P-loop_NTPase"/>
</dbReference>
<dbReference type="RefSeq" id="WP_079729857.1">
    <property type="nucleotide sequence ID" value="NZ_FVZE01000001.1"/>
</dbReference>
<evidence type="ECO:0000256" key="6">
    <source>
        <dbReference type="ARBA" id="ARBA00022741"/>
    </source>
</evidence>
<feature type="site" description="Interaction with substrate tRNA" evidence="10">
    <location>
        <position position="144"/>
    </location>
</feature>
<accession>A0A1U6GW42</accession>
<organism evidence="14 15">
    <name type="scientific">Novosphingobium mathurense</name>
    <dbReference type="NCBI Taxonomy" id="428990"/>
    <lineage>
        <taxon>Bacteria</taxon>
        <taxon>Pseudomonadati</taxon>
        <taxon>Pseudomonadota</taxon>
        <taxon>Alphaproteobacteria</taxon>
        <taxon>Sphingomonadales</taxon>
        <taxon>Sphingomonadaceae</taxon>
        <taxon>Novosphingobium</taxon>
    </lineage>
</organism>
<keyword evidence="5 10" id="KW-0819">tRNA processing</keyword>
<evidence type="ECO:0000256" key="3">
    <source>
        <dbReference type="ARBA" id="ARBA00005842"/>
    </source>
</evidence>
<comment type="caution">
    <text evidence="10">Lacks conserved residue(s) required for the propagation of feature annotation.</text>
</comment>
<reference evidence="15" key="1">
    <citation type="submission" date="2017-02" db="EMBL/GenBank/DDBJ databases">
        <authorList>
            <person name="Varghese N."/>
            <person name="Submissions S."/>
        </authorList>
    </citation>
    <scope>NUCLEOTIDE SEQUENCE [LARGE SCALE GENOMIC DNA]</scope>
    <source>
        <strain evidence="15">SM117</strain>
    </source>
</reference>
<dbReference type="PANTHER" id="PTHR11088:SF60">
    <property type="entry name" value="TRNA DIMETHYLALLYLTRANSFERASE"/>
    <property type="match status" value="1"/>
</dbReference>
<evidence type="ECO:0000313" key="15">
    <source>
        <dbReference type="Proteomes" id="UP000190989"/>
    </source>
</evidence>
<comment type="similarity">
    <text evidence="3 10 13">Belongs to the IPP transferase family.</text>
</comment>
<evidence type="ECO:0000256" key="2">
    <source>
        <dbReference type="ARBA" id="ARBA00003213"/>
    </source>
</evidence>
<evidence type="ECO:0000256" key="13">
    <source>
        <dbReference type="RuleBase" id="RU003785"/>
    </source>
</evidence>
<dbReference type="PANTHER" id="PTHR11088">
    <property type="entry name" value="TRNA DIMETHYLALLYLTRANSFERASE"/>
    <property type="match status" value="1"/>
</dbReference>
<gene>
    <name evidence="10" type="primary">miaA</name>
    <name evidence="14" type="ORF">SAMN06295987_101661</name>
</gene>
<evidence type="ECO:0000256" key="4">
    <source>
        <dbReference type="ARBA" id="ARBA00022679"/>
    </source>
</evidence>
<proteinExistence type="inferred from homology"/>
<keyword evidence="4 10" id="KW-0808">Transferase</keyword>
<feature type="binding site" evidence="10">
    <location>
        <begin position="28"/>
        <end position="33"/>
    </location>
    <ligand>
        <name>substrate</name>
    </ligand>
</feature>
<dbReference type="EMBL" id="FVZE01000001">
    <property type="protein sequence ID" value="SLJ87727.1"/>
    <property type="molecule type" value="Genomic_DNA"/>
</dbReference>
<dbReference type="AlphaFoldDB" id="A0A1U6GW42"/>
<dbReference type="Gene3D" id="3.40.50.300">
    <property type="entry name" value="P-loop containing nucleotide triphosphate hydrolases"/>
    <property type="match status" value="1"/>
</dbReference>
<dbReference type="InterPro" id="IPR018022">
    <property type="entry name" value="IPT"/>
</dbReference>
<comment type="cofactor">
    <cofactor evidence="1 10">
        <name>Mg(2+)</name>
        <dbReference type="ChEBI" id="CHEBI:18420"/>
    </cofactor>
</comment>
<dbReference type="Gene3D" id="1.10.20.140">
    <property type="match status" value="1"/>
</dbReference>
<dbReference type="STRING" id="428990.SAMN06295987_101661"/>
<name>A0A1U6GW42_9SPHN</name>
<evidence type="ECO:0000256" key="10">
    <source>
        <dbReference type="HAMAP-Rule" id="MF_00185"/>
    </source>
</evidence>
<comment type="catalytic activity">
    <reaction evidence="9 10 11">
        <text>adenosine(37) in tRNA + dimethylallyl diphosphate = N(6)-dimethylallyladenosine(37) in tRNA + diphosphate</text>
        <dbReference type="Rhea" id="RHEA:26482"/>
        <dbReference type="Rhea" id="RHEA-COMP:10162"/>
        <dbReference type="Rhea" id="RHEA-COMP:10375"/>
        <dbReference type="ChEBI" id="CHEBI:33019"/>
        <dbReference type="ChEBI" id="CHEBI:57623"/>
        <dbReference type="ChEBI" id="CHEBI:74411"/>
        <dbReference type="ChEBI" id="CHEBI:74415"/>
        <dbReference type="EC" id="2.5.1.75"/>
    </reaction>
</comment>
<dbReference type="GO" id="GO:0006400">
    <property type="term" value="P:tRNA modification"/>
    <property type="evidence" value="ECO:0007669"/>
    <property type="project" value="TreeGrafter"/>
</dbReference>
<feature type="region of interest" description="Interaction with substrate tRNA" evidence="10">
    <location>
        <begin position="56"/>
        <end position="59"/>
    </location>
</feature>
<keyword evidence="15" id="KW-1185">Reference proteome</keyword>
<dbReference type="GO" id="GO:0005524">
    <property type="term" value="F:ATP binding"/>
    <property type="evidence" value="ECO:0007669"/>
    <property type="project" value="UniProtKB-UniRule"/>
</dbReference>
<dbReference type="InterPro" id="IPR039657">
    <property type="entry name" value="Dimethylallyltransferase"/>
</dbReference>
<comment type="subunit">
    <text evidence="10">Monomer.</text>
</comment>
<keyword evidence="6 10" id="KW-0547">Nucleotide-binding</keyword>
<dbReference type="Proteomes" id="UP000190989">
    <property type="component" value="Unassembled WGS sequence"/>
</dbReference>
<evidence type="ECO:0000256" key="5">
    <source>
        <dbReference type="ARBA" id="ARBA00022694"/>
    </source>
</evidence>
<dbReference type="HAMAP" id="MF_00185">
    <property type="entry name" value="IPP_trans"/>
    <property type="match status" value="1"/>
</dbReference>
<dbReference type="SUPFAM" id="SSF52540">
    <property type="entry name" value="P-loop containing nucleoside triphosphate hydrolases"/>
    <property type="match status" value="1"/>
</dbReference>